<dbReference type="GO" id="GO:0006508">
    <property type="term" value="P:proteolysis"/>
    <property type="evidence" value="ECO:0007669"/>
    <property type="project" value="UniProtKB-KW"/>
</dbReference>
<feature type="domain" description="DUF6606" evidence="11">
    <location>
        <begin position="10"/>
        <end position="275"/>
    </location>
</feature>
<evidence type="ECO:0000259" key="11">
    <source>
        <dbReference type="Pfam" id="PF20255"/>
    </source>
</evidence>
<gene>
    <name evidence="12" type="ORF">WG66_6653</name>
</gene>
<dbReference type="InterPro" id="IPR046541">
    <property type="entry name" value="DUF6606"/>
</dbReference>
<dbReference type="eggNOG" id="ENOG502QUFK">
    <property type="taxonomic scope" value="Eukaryota"/>
</dbReference>
<evidence type="ECO:0000256" key="3">
    <source>
        <dbReference type="ARBA" id="ARBA00022670"/>
    </source>
</evidence>
<dbReference type="InterPro" id="IPR022099">
    <property type="entry name" value="DUF3638"/>
</dbReference>
<accession>A0A0W0FWU2</accession>
<dbReference type="InterPro" id="IPR051346">
    <property type="entry name" value="OTU_Deubiquitinase"/>
</dbReference>
<keyword evidence="7" id="KW-0175">Coiled coil</keyword>
<name>A0A0W0FWU2_MONRR</name>
<comment type="caution">
    <text evidence="12">The sequence shown here is derived from an EMBL/GenBank/DDBJ whole genome shotgun (WGS) entry which is preliminary data.</text>
</comment>
<dbReference type="InterPro" id="IPR027417">
    <property type="entry name" value="P-loop_NTPase"/>
</dbReference>
<evidence type="ECO:0000313" key="12">
    <source>
        <dbReference type="EMBL" id="KTB40761.1"/>
    </source>
</evidence>
<keyword evidence="4" id="KW-0833">Ubl conjugation pathway</keyword>
<dbReference type="Pfam" id="PF20255">
    <property type="entry name" value="DUF6606"/>
    <property type="match status" value="1"/>
</dbReference>
<sequence length="3092" mass="351848">MFDTDKLHYIVNHVFLPPKLPQECDESAENYSALCHRVLLCAQKYRDRITDDEQARWDPMVKMLVNLCLLEAKGGFSKENVENCIVELEPGDVLALLIRKQNAGVFIRRLEDRTIFESFEVSATNEQIMSTQGRLICSYPGPSIAIPTASARDPHFISELSNFLYHMNIDELKDAIPITRKAGSNVSEIRDTTHPRYITELLTGILRGIGQPEDVARISKRIADDVLWKDALLPWRRSPIWLVIRVALATSLHRGIDGHLLYKSFMAFAMAQILRAAVKANLDSDLLLCMHKKVARRLYKLGSEAPQSLISEILDAGGVTDELLQTRWKAEQERHAEESRSGWNPRSLDIAADTRLTLDNSRAYITKILEGSNSSPTSSSYNPTERPRFLRLDGYSSNTLDEAFNDNGVLALVDFEQAVESGIDSWVTARLDDESACAIVWSWIQQYSKNAQQHYKENPEAMSIMLLTLFELWVGLDKLCVNQCNLLGDYSPEVKESLLEPLLLRKSESRHRLKQVLQHVRSRHDGATRSVSIFSKYVTADSFVIRYYDSSQVHQSLQAQIEEKARRDRLEKVQELRRLNQRHEDLRREARTLNHDEYTNYWGGVRCNSWCNKCSLSQQADNLSISILEWPLSREPLEAKATVVEMCCPPSFGIWRDATYYLLRDICLPASLRKESSDPPASVTLGNYSGLWPFTRQSQVGRVTFASQPKSFTVTHYSGKTIPCTEDDVCLNNGLRYELYDSSAMVWVSNQFSNCTVRRECTHQLPEGPYQNLQYSINGTGHTHNEVIANQSECHHDMSPHEFLAFASLRSGPRIQWLNIARELLSRHLTFRHPEVEMLFLQAATQVGPLSIDSEWEWHAEMEIVDSGFGSVLLEELKSLKGSVEANWMEVSSTRTIIDLTCCLISWARSKYTLVRAALELLHEVRCVVYGWMEKIKEQLKEITDEVTARIFQIRLCEMAATFRSTFNVEPIHHPHLFASDDNLANYTASGIVLRDNTPPSFEGSPPIFRLLLERDRRLSHSLETLIATMIHRKGLDQGIQSIWSDYCRTSEWQQLPVPDDRWICTLSGDQEVHLNLLNYQLLISGKPLSRLPSTMTSHGTYSRMFGQSILEVIPASCSEPGAEFATRTSISGNQVFLSMQSGELVIRTSSDKGRFELIPHHKLRGDLPKFMVENYVHWVDLSDGLIELRPLDTRWTSSEENWCIHFRESYMDKASSCGSRTRLIDIRSRTAQMLALRLNCLEHKEYLTITRSTSNVLCVDLPRYRLSFCLEDGGTLACQSLPGMIVDENQSAGVLIGLRNQLVLRAKGDTTPREVLIPRGKVNCSRAEPNHTHVTINTGSDDRVYYYRYKIDETLGRLVGNMGLHGQLYKAYLHAVTAYCLPDPLTGRTGTEEALHELQSATCRSFQTLGRDSQALLRHLDSLSPSRVYYPPHLAVMQTVQWTCLPPTAQHDGFTGACRAIVDLASRLQVFYPENTSIELHERQQSEHHLLDRAASRNSLNYPNEFQCIHGVADKSHWSRDLVNDHTQGESLVFKDASFIVSWPTRLPTTPGLWNVFKEWSTLCGPRSVLTTSSLSYNREWMDEPLPKNWLTLYDLSRGMVSSRYQVLFTFCAMGYGTQGDVCRPLLPTLLAFATTNLFIGNDMKPPEVKEYKLSVGREPDKWQLLRVARNACLPFDGSYARDMVQGHYESGYQYDSRRRSRYSEVLEREAQRVVDTVIWQWPCERPSAPSSHTYSLVLVENFVYEAKSLFLQWYHNHLLSLFVDKIQARLDSVQLPEVITNASNVYHFRPLSVTTQSHVSVEITLKQLFDRDPPIFTSSPPDLHVTHSRIPNHPKHAVHQLRSLFELDDDTEEIKKSCGARPRSGASIRTRYADTLRESLQAFLCEEPSIWMRQGDVSDSILKGYEDDCYEHFQETLAAIKCSLEPGTDGAQRTLSQSGLWPRITVKSLLQSIASVNGGRQLCHTWIDVLQQLARSVLLFQRSRRLRRLRLSQRHEDFWKEMDTPASVMQSVNGSDWLLIQADNDFLVRPVQLAVAKEMISPADEQNTVLQLNMGEGKSSVIVPLVATTLADGKRLARIIVLKPLASQMFSLLVERLSRLTNRQILYLPFSRDVKIGRNQVENIREIYEQAMQSQAILVAQPEHILSYQLMSVERLLNADQDSEKNQISRRLLDSQLWLDANTRDVLDESDEILHVRYQLIYTMGNQQSLENSPDRWTTVQQLLSVIQKCSLEVHGIFPLSIEITGGDTSGSFPHIRLLQAEAGEDLVNRVTDQVINSGALDNCSFTLFSSDARKRAREFILNHPLSNADIQRLKKDCHDSLWANLLLLRGLLGHGILVYVLRERRWRVDFGLDPSRTLLAVPYRAKDVPSLRAEFGHPDVATLLTCLSYYYGGLTRRQLGICFELLYKLDNPRLEYDKWIDAAGNDILPSLRDLSAVNMQDSEQREKQLFPSFRLNHGTIDFYLAQVVFPKASKEFPEKLTTSGWDLARNKAHLTTGFSGTNDSQFILPTSIHQHNSEDRLSTNAKVLAYLLQPENNHYLCPVPYGQCLSGRGIIKAILEHGLKLGAPLRVLLDVGAQILEMSNIQVVDQWLKQSHPEDVAAAIFFDNCDQLQVLTRDGLTEPFALSPYSQHIDKCIVYLDDVHTRGTDLKLPINWRACVTLGPKVTKDRLVQSCMRMRKLGYGQSVSFMAPPEIDHAIRKQAQKEGGPITSLDILRWAINKTCAEIEHHVPHWVQQGVDFMARNKAWKSLSSSSPSEILHPPWVQKEAQELQEMYLDTHSNVNSLNERAHSIPDIWKRCEFLGVMAVLNPQVEEEQEREVSHEVEEEPQKQRPPKAAPANHHVHEHVKTFIASECIPPHSQVFFSIFTPLQDGAGALQQFQDCMSPSCQIGPLATSDFLTTIKTTSIGNGDYIRPVNWLVSGKDGVLVVLSPYEINQLLSSIRKSKNVILHIYTPRTTQFMKSIDNLRFYCIPSLPPSWRPPSESIIDLLNLASGQLYFSDYTAYLRVCALLGICTLKDQKEADIRVQSDGFIRPENHIGHVKEACLFDESPLPYLKVLTGFRRKGQMYAPTHLGKILHTRFLQKDAF</sequence>
<protein>
    <recommendedName>
        <fullName evidence="2">ubiquitinyl hydrolase 1</fullName>
        <ecNumber evidence="2">3.4.19.12</ecNumber>
    </recommendedName>
</protein>
<organism evidence="12 13">
    <name type="scientific">Moniliophthora roreri</name>
    <name type="common">Frosty pod rot fungus</name>
    <name type="synonym">Monilia roreri</name>
    <dbReference type="NCBI Taxonomy" id="221103"/>
    <lineage>
        <taxon>Eukaryota</taxon>
        <taxon>Fungi</taxon>
        <taxon>Dikarya</taxon>
        <taxon>Basidiomycota</taxon>
        <taxon>Agaricomycotina</taxon>
        <taxon>Agaricomycetes</taxon>
        <taxon>Agaricomycetidae</taxon>
        <taxon>Agaricales</taxon>
        <taxon>Marasmiineae</taxon>
        <taxon>Marasmiaceae</taxon>
        <taxon>Moniliophthora</taxon>
    </lineage>
</organism>
<evidence type="ECO:0000259" key="9">
    <source>
        <dbReference type="Pfam" id="PF12340"/>
    </source>
</evidence>
<evidence type="ECO:0000256" key="7">
    <source>
        <dbReference type="SAM" id="Coils"/>
    </source>
</evidence>
<reference evidence="12 13" key="1">
    <citation type="submission" date="2015-12" db="EMBL/GenBank/DDBJ databases">
        <title>Draft genome sequence of Moniliophthora roreri, the causal agent of frosty pod rot of cacao.</title>
        <authorList>
            <person name="Aime M.C."/>
            <person name="Diaz-Valderrama J.R."/>
            <person name="Kijpornyongpan T."/>
            <person name="Phillips-Mora W."/>
        </authorList>
    </citation>
    <scope>NUCLEOTIDE SEQUENCE [LARGE SCALE GENOMIC DNA]</scope>
    <source>
        <strain evidence="12 13">MCA 2952</strain>
    </source>
</reference>
<evidence type="ECO:0000256" key="8">
    <source>
        <dbReference type="SAM" id="MobiDB-lite"/>
    </source>
</evidence>
<feature type="domain" description="DUF3638" evidence="9">
    <location>
        <begin position="2012"/>
        <end position="2236"/>
    </location>
</feature>
<evidence type="ECO:0000256" key="4">
    <source>
        <dbReference type="ARBA" id="ARBA00022786"/>
    </source>
</evidence>
<evidence type="ECO:0000256" key="2">
    <source>
        <dbReference type="ARBA" id="ARBA00012759"/>
    </source>
</evidence>
<evidence type="ECO:0000313" key="13">
    <source>
        <dbReference type="Proteomes" id="UP000054988"/>
    </source>
</evidence>
<evidence type="ECO:0000256" key="6">
    <source>
        <dbReference type="ARBA" id="ARBA00022807"/>
    </source>
</evidence>
<feature type="domain" description="DUF3645" evidence="10">
    <location>
        <begin position="2356"/>
        <end position="2388"/>
    </location>
</feature>
<proteinExistence type="predicted"/>
<feature type="region of interest" description="Disordered" evidence="8">
    <location>
        <begin position="2817"/>
        <end position="2845"/>
    </location>
</feature>
<dbReference type="PANTHER" id="PTHR13367">
    <property type="entry name" value="UBIQUITIN THIOESTERASE"/>
    <property type="match status" value="1"/>
</dbReference>
<keyword evidence="3" id="KW-0645">Protease</keyword>
<feature type="coiled-coil region" evidence="7">
    <location>
        <begin position="562"/>
        <end position="596"/>
    </location>
</feature>
<comment type="catalytic activity">
    <reaction evidence="1">
        <text>Thiol-dependent hydrolysis of ester, thioester, amide, peptide and isopeptide bonds formed by the C-terminal Gly of ubiquitin (a 76-residue protein attached to proteins as an intracellular targeting signal).</text>
        <dbReference type="EC" id="3.4.19.12"/>
    </reaction>
</comment>
<evidence type="ECO:0000256" key="1">
    <source>
        <dbReference type="ARBA" id="ARBA00000707"/>
    </source>
</evidence>
<feature type="compositionally biased region" description="Basic and acidic residues" evidence="8">
    <location>
        <begin position="2822"/>
        <end position="2834"/>
    </location>
</feature>
<dbReference type="SUPFAM" id="SSF52540">
    <property type="entry name" value="P-loop containing nucleoside triphosphate hydrolases"/>
    <property type="match status" value="1"/>
</dbReference>
<evidence type="ECO:0000256" key="5">
    <source>
        <dbReference type="ARBA" id="ARBA00022801"/>
    </source>
</evidence>
<dbReference type="Pfam" id="PF12340">
    <property type="entry name" value="DUF3638"/>
    <property type="match status" value="1"/>
</dbReference>
<dbReference type="Proteomes" id="UP000054988">
    <property type="component" value="Unassembled WGS sequence"/>
</dbReference>
<evidence type="ECO:0000259" key="10">
    <source>
        <dbReference type="Pfam" id="PF12359"/>
    </source>
</evidence>
<dbReference type="EC" id="3.4.19.12" evidence="2"/>
<dbReference type="PANTHER" id="PTHR13367:SF34">
    <property type="match status" value="1"/>
</dbReference>
<dbReference type="GO" id="GO:0004843">
    <property type="term" value="F:cysteine-type deubiquitinase activity"/>
    <property type="evidence" value="ECO:0007669"/>
    <property type="project" value="UniProtKB-EC"/>
</dbReference>
<dbReference type="EMBL" id="LATX01001551">
    <property type="protein sequence ID" value="KTB40761.1"/>
    <property type="molecule type" value="Genomic_DNA"/>
</dbReference>
<keyword evidence="6" id="KW-0788">Thiol protease</keyword>
<dbReference type="Pfam" id="PF12359">
    <property type="entry name" value="DUF3645"/>
    <property type="match status" value="1"/>
</dbReference>
<dbReference type="InterPro" id="IPR022105">
    <property type="entry name" value="DUF3645"/>
</dbReference>
<keyword evidence="5" id="KW-0378">Hydrolase</keyword>